<sequence>LNTKMTKALFKCILILFLSFMVSAAPAKDLKTHNMNEGEEDLSTSESSQSYGFGYGTKIADPYGMTSSVYVHGYGTHYDDETPRIFATVPFGSEGLHYNYGFVDGYRGSSFEYGKRFVHGRPLYGIFPLSYQNSIYEKPRYY</sequence>
<accession>A0A0K2U3J2</accession>
<protein>
    <recommendedName>
        <fullName evidence="3">Secreted protein</fullName>
    </recommendedName>
</protein>
<name>A0A0K2U3J2_LEPSM</name>
<evidence type="ECO:0008006" key="3">
    <source>
        <dbReference type="Google" id="ProtNLM"/>
    </source>
</evidence>
<reference evidence="2" key="1">
    <citation type="submission" date="2014-05" db="EMBL/GenBank/DDBJ databases">
        <authorList>
            <person name="Chronopoulou M."/>
        </authorList>
    </citation>
    <scope>NUCLEOTIDE SEQUENCE</scope>
    <source>
        <tissue evidence="2">Whole organism</tissue>
    </source>
</reference>
<feature type="chain" id="PRO_5005488388" description="Secreted protein" evidence="1">
    <location>
        <begin position="25"/>
        <end position="142"/>
    </location>
</feature>
<proteinExistence type="predicted"/>
<feature type="non-terminal residue" evidence="2">
    <location>
        <position position="1"/>
    </location>
</feature>
<dbReference type="OrthoDB" id="10618937at2759"/>
<feature type="signal peptide" evidence="1">
    <location>
        <begin position="1"/>
        <end position="24"/>
    </location>
</feature>
<evidence type="ECO:0000313" key="2">
    <source>
        <dbReference type="EMBL" id="CDW32844.1"/>
    </source>
</evidence>
<organism evidence="2">
    <name type="scientific">Lepeophtheirus salmonis</name>
    <name type="common">Salmon louse</name>
    <name type="synonym">Caligus salmonis</name>
    <dbReference type="NCBI Taxonomy" id="72036"/>
    <lineage>
        <taxon>Eukaryota</taxon>
        <taxon>Metazoa</taxon>
        <taxon>Ecdysozoa</taxon>
        <taxon>Arthropoda</taxon>
        <taxon>Crustacea</taxon>
        <taxon>Multicrustacea</taxon>
        <taxon>Hexanauplia</taxon>
        <taxon>Copepoda</taxon>
        <taxon>Siphonostomatoida</taxon>
        <taxon>Caligidae</taxon>
        <taxon>Lepeophtheirus</taxon>
    </lineage>
</organism>
<keyword evidence="1" id="KW-0732">Signal</keyword>
<evidence type="ECO:0000256" key="1">
    <source>
        <dbReference type="SAM" id="SignalP"/>
    </source>
</evidence>
<dbReference type="EMBL" id="HACA01015483">
    <property type="protein sequence ID" value="CDW32844.1"/>
    <property type="molecule type" value="Transcribed_RNA"/>
</dbReference>
<dbReference type="AlphaFoldDB" id="A0A0K2U3J2"/>